<dbReference type="AlphaFoldDB" id="A0A8H7M0A3"/>
<dbReference type="Proteomes" id="UP000614334">
    <property type="component" value="Unassembled WGS sequence"/>
</dbReference>
<dbReference type="GO" id="GO:0005524">
    <property type="term" value="F:ATP binding"/>
    <property type="evidence" value="ECO:0007669"/>
    <property type="project" value="InterPro"/>
</dbReference>
<dbReference type="PROSITE" id="PS50011">
    <property type="entry name" value="PROTEIN_KINASE_DOM"/>
    <property type="match status" value="1"/>
</dbReference>
<dbReference type="GO" id="GO:0004672">
    <property type="term" value="F:protein kinase activity"/>
    <property type="evidence" value="ECO:0007669"/>
    <property type="project" value="InterPro"/>
</dbReference>
<protein>
    <submittedName>
        <fullName evidence="3">Protein kinase domain</fullName>
    </submittedName>
</protein>
<dbReference type="InterPro" id="IPR001245">
    <property type="entry name" value="Ser-Thr/Tyr_kinase_cat_dom"/>
</dbReference>
<organism evidence="3 4">
    <name type="scientific">Rhizoctonia solani</name>
    <dbReference type="NCBI Taxonomy" id="456999"/>
    <lineage>
        <taxon>Eukaryota</taxon>
        <taxon>Fungi</taxon>
        <taxon>Dikarya</taxon>
        <taxon>Basidiomycota</taxon>
        <taxon>Agaricomycotina</taxon>
        <taxon>Agaricomycetes</taxon>
        <taxon>Cantharellales</taxon>
        <taxon>Ceratobasidiaceae</taxon>
        <taxon>Rhizoctonia</taxon>
    </lineage>
</organism>
<keyword evidence="3" id="KW-0808">Transferase</keyword>
<evidence type="ECO:0000313" key="4">
    <source>
        <dbReference type="Proteomes" id="UP000614334"/>
    </source>
</evidence>
<sequence>MSEPPPRRQSVKDPAGAWPMDKNLTKLSGLQPLFVSSKCSFGILHNTYFVKLVPGCSSLVAHKLRMMLLAEDCSVIPLGRVFNRGILCGFITLRERTITQSAGQFERPDSRRHKTIQSLALLQWISLLCDFAEATKKGSSMPPQGFTLQYAAPALLSRNPRPLTVAEDLYSLGITIWEIYTGQIPFDGFDKDTLEDFIRSGGQPDMSLVDDANILALITMSLEATDKQLDLCFGHYVSNVGPVRGTRGEPVAARRRPRGAGWANQEHNYPD</sequence>
<accession>A0A8H7M0A3</accession>
<comment type="caution">
    <text evidence="3">The sequence shown here is derived from an EMBL/GenBank/DDBJ whole genome shotgun (WGS) entry which is preliminary data.</text>
</comment>
<dbReference type="InterPro" id="IPR011009">
    <property type="entry name" value="Kinase-like_dom_sf"/>
</dbReference>
<dbReference type="InterPro" id="IPR000719">
    <property type="entry name" value="Prot_kinase_dom"/>
</dbReference>
<reference evidence="3" key="1">
    <citation type="submission" date="2020-09" db="EMBL/GenBank/DDBJ databases">
        <title>Comparative genome analyses of four rice-infecting Rhizoctonia solani isolates reveal extensive enrichment of homogalacturonan modification genes.</title>
        <authorList>
            <person name="Lee D.-Y."/>
            <person name="Jeon J."/>
            <person name="Kim K.-T."/>
            <person name="Cheong K."/>
            <person name="Song H."/>
            <person name="Choi G."/>
            <person name="Ko J."/>
            <person name="Opiyo S.O."/>
            <person name="Zuo S."/>
            <person name="Madhav S."/>
            <person name="Lee Y.-H."/>
            <person name="Wang G.-L."/>
        </authorList>
    </citation>
    <scope>NUCLEOTIDE SEQUENCE</scope>
    <source>
        <strain evidence="3">AG1-IA B2</strain>
    </source>
</reference>
<keyword evidence="3" id="KW-0418">Kinase</keyword>
<name>A0A8H7M0A3_9AGAM</name>
<proteinExistence type="predicted"/>
<dbReference type="Pfam" id="PF07714">
    <property type="entry name" value="PK_Tyr_Ser-Thr"/>
    <property type="match status" value="1"/>
</dbReference>
<feature type="domain" description="Protein kinase" evidence="2">
    <location>
        <begin position="1"/>
        <end position="271"/>
    </location>
</feature>
<gene>
    <name evidence="3" type="ORF">RHS01_10070</name>
</gene>
<dbReference type="SUPFAM" id="SSF56112">
    <property type="entry name" value="Protein kinase-like (PK-like)"/>
    <property type="match status" value="1"/>
</dbReference>
<evidence type="ECO:0000259" key="2">
    <source>
        <dbReference type="PROSITE" id="PS50011"/>
    </source>
</evidence>
<evidence type="ECO:0000313" key="3">
    <source>
        <dbReference type="EMBL" id="KAF8749453.1"/>
    </source>
</evidence>
<dbReference type="EMBL" id="JACYCF010000028">
    <property type="protein sequence ID" value="KAF8749453.1"/>
    <property type="molecule type" value="Genomic_DNA"/>
</dbReference>
<evidence type="ECO:0000256" key="1">
    <source>
        <dbReference type="SAM" id="MobiDB-lite"/>
    </source>
</evidence>
<feature type="region of interest" description="Disordered" evidence="1">
    <location>
        <begin position="246"/>
        <end position="271"/>
    </location>
</feature>
<dbReference type="Gene3D" id="1.10.510.10">
    <property type="entry name" value="Transferase(Phosphotransferase) domain 1"/>
    <property type="match status" value="1"/>
</dbReference>